<proteinExistence type="predicted"/>
<evidence type="ECO:0000313" key="2">
    <source>
        <dbReference type="RefSeq" id="XP_016983458.1"/>
    </source>
</evidence>
<evidence type="ECO:0000256" key="1">
    <source>
        <dbReference type="SAM" id="MobiDB-lite"/>
    </source>
</evidence>
<accession>A0A6P4F7Z8</accession>
<gene>
    <name evidence="2" type="primary">LOC108047681</name>
</gene>
<dbReference type="GeneID" id="108047681"/>
<dbReference type="RefSeq" id="XP_016983458.1">
    <property type="nucleotide sequence ID" value="XM_017127969.1"/>
</dbReference>
<dbReference type="RefSeq" id="XP_016983458.2">
    <property type="nucleotide sequence ID" value="XM_017127969.2"/>
</dbReference>
<protein>
    <submittedName>
        <fullName evidence="2">Uncharacterized protein LOC108047681</fullName>
    </submittedName>
</protein>
<organism evidence="2">
    <name type="scientific">Drosophila rhopaloa</name>
    <name type="common">Fruit fly</name>
    <dbReference type="NCBI Taxonomy" id="1041015"/>
    <lineage>
        <taxon>Eukaryota</taxon>
        <taxon>Metazoa</taxon>
        <taxon>Ecdysozoa</taxon>
        <taxon>Arthropoda</taxon>
        <taxon>Hexapoda</taxon>
        <taxon>Insecta</taxon>
        <taxon>Pterygota</taxon>
        <taxon>Neoptera</taxon>
        <taxon>Endopterygota</taxon>
        <taxon>Diptera</taxon>
        <taxon>Brachycera</taxon>
        <taxon>Muscomorpha</taxon>
        <taxon>Ephydroidea</taxon>
        <taxon>Drosophilidae</taxon>
        <taxon>Drosophila</taxon>
        <taxon>Sophophora</taxon>
    </lineage>
</organism>
<sequence>MTASNQPLDAGVKLTPTPATAALRLRLRHKEPTQPVGVEEAKREASENSAPPAPDRVTLLLKAQTGEPGPHNRNRRAHLHIHIHMYIKKIKVIINGGNKVDR</sequence>
<reference evidence="2" key="1">
    <citation type="submission" date="2025-08" db="UniProtKB">
        <authorList>
            <consortium name="RefSeq"/>
        </authorList>
    </citation>
    <scope>IDENTIFICATION</scope>
</reference>
<name>A0A6P4F7Z8_DRORH</name>
<feature type="region of interest" description="Disordered" evidence="1">
    <location>
        <begin position="29"/>
        <end position="55"/>
    </location>
</feature>
<dbReference type="AlphaFoldDB" id="A0A6P4F7Z8"/>